<dbReference type="SUPFAM" id="SSF53697">
    <property type="entry name" value="SIS domain"/>
    <property type="match status" value="1"/>
</dbReference>
<dbReference type="CDD" id="cd05008">
    <property type="entry name" value="SIS_GlmS_GlmD_1"/>
    <property type="match status" value="1"/>
</dbReference>
<keyword evidence="3" id="KW-0808">Transferase</keyword>
<dbReference type="Pfam" id="PF01380">
    <property type="entry name" value="SIS"/>
    <property type="match status" value="2"/>
</dbReference>
<dbReference type="AlphaFoldDB" id="A0A6S6WL05"/>
<dbReference type="NCBIfam" id="NF046059">
    <property type="entry name" value="NagB_SO3506"/>
    <property type="match status" value="1"/>
</dbReference>
<dbReference type="Gene3D" id="3.40.50.10490">
    <property type="entry name" value="Glucose-6-phosphate isomerase like protein, domain 1"/>
    <property type="match status" value="2"/>
</dbReference>
<sequence length="329" mass="35137">MVREATSAPAIIQAQLQLNAERCQHIAKQLKAQPPRAIMMIGRGTSDHAGVFAKYLFEVECGIPVFAAAPSVAGIYKSQLQLDGCLAICISQSGKSPDIIQQAKTAKAGGARVLALVNVEDSPLAQLADEVLPLHAEPELAVAATKSYLASLSALCQLCAYWQSGHQSAALLAALDTLPTAMEKAQQQPPQLKADDLKSVKNCIVLGRGFGYAIAREIALKLKEVLGIHAEAFSSAEFLHGPVTLAERELCVIDVNIDDESGPAHQQQMQAIAARGAKLLPLQAADASHARLQPLVLMQRFYLDVEHAARQLDLDPDAPPGLNKVTETH</sequence>
<protein>
    <submittedName>
        <fullName evidence="3">Glutamine--fructose-6-phosphate aminotransferase [isomerizing]</fullName>
        <ecNumber evidence="3">2.6.1.16</ecNumber>
    </submittedName>
</protein>
<dbReference type="InterPro" id="IPR046348">
    <property type="entry name" value="SIS_dom_sf"/>
</dbReference>
<organism evidence="3 4">
    <name type="scientific">Pseudidiomarina piscicola</name>
    <dbReference type="NCBI Taxonomy" id="2614830"/>
    <lineage>
        <taxon>Bacteria</taxon>
        <taxon>Pseudomonadati</taxon>
        <taxon>Pseudomonadota</taxon>
        <taxon>Gammaproteobacteria</taxon>
        <taxon>Alteromonadales</taxon>
        <taxon>Idiomarinaceae</taxon>
        <taxon>Pseudidiomarina</taxon>
    </lineage>
</organism>
<reference evidence="3 4" key="1">
    <citation type="submission" date="2020-02" db="EMBL/GenBank/DDBJ databases">
        <authorList>
            <person name="Rodrigo-Torres L."/>
            <person name="Arahal R. D."/>
            <person name="Lucena T."/>
        </authorList>
    </citation>
    <scope>NUCLEOTIDE SEQUENCE [LARGE SCALE GENOMIC DNA]</scope>
    <source>
        <strain evidence="3 4">CECT 9734</strain>
    </source>
</reference>
<dbReference type="InterPro" id="IPR035466">
    <property type="entry name" value="GlmS/AgaS_SIS"/>
</dbReference>
<dbReference type="GO" id="GO:0097367">
    <property type="term" value="F:carbohydrate derivative binding"/>
    <property type="evidence" value="ECO:0007669"/>
    <property type="project" value="InterPro"/>
</dbReference>
<dbReference type="EC" id="2.6.1.16" evidence="3"/>
<accession>A0A6S6WL05</accession>
<dbReference type="CDD" id="cd05009">
    <property type="entry name" value="SIS_GlmS_GlmD_2"/>
    <property type="match status" value="1"/>
</dbReference>
<name>A0A6S6WL05_9GAMM</name>
<evidence type="ECO:0000259" key="2">
    <source>
        <dbReference type="PROSITE" id="PS51464"/>
    </source>
</evidence>
<dbReference type="PROSITE" id="PS51464">
    <property type="entry name" value="SIS"/>
    <property type="match status" value="2"/>
</dbReference>
<dbReference type="PANTHER" id="PTHR10937">
    <property type="entry name" value="GLUCOSAMINE--FRUCTOSE-6-PHOSPHATE AMINOTRANSFERASE, ISOMERIZING"/>
    <property type="match status" value="1"/>
</dbReference>
<dbReference type="PANTHER" id="PTHR10937:SF8">
    <property type="entry name" value="AMINOTRANSFERASE-RELATED"/>
    <property type="match status" value="1"/>
</dbReference>
<feature type="domain" description="SIS" evidence="2">
    <location>
        <begin position="193"/>
        <end position="329"/>
    </location>
</feature>
<keyword evidence="1" id="KW-0677">Repeat</keyword>
<dbReference type="EMBL" id="CADCXY010000002">
    <property type="protein sequence ID" value="CAB0150732.1"/>
    <property type="molecule type" value="Genomic_DNA"/>
</dbReference>
<keyword evidence="4" id="KW-1185">Reference proteome</keyword>
<evidence type="ECO:0000313" key="3">
    <source>
        <dbReference type="EMBL" id="CAB0150732.1"/>
    </source>
</evidence>
<dbReference type="GO" id="GO:0004360">
    <property type="term" value="F:glutamine-fructose-6-phosphate transaminase (isomerizing) activity"/>
    <property type="evidence" value="ECO:0007669"/>
    <property type="project" value="UniProtKB-EC"/>
</dbReference>
<dbReference type="InterPro" id="IPR035490">
    <property type="entry name" value="GlmS/FrlB_SIS"/>
</dbReference>
<evidence type="ECO:0000256" key="1">
    <source>
        <dbReference type="ARBA" id="ARBA00022737"/>
    </source>
</evidence>
<proteinExistence type="predicted"/>
<dbReference type="Proteomes" id="UP000481517">
    <property type="component" value="Unassembled WGS sequence"/>
</dbReference>
<evidence type="ECO:0000313" key="4">
    <source>
        <dbReference type="Proteomes" id="UP000481517"/>
    </source>
</evidence>
<dbReference type="InterPro" id="IPR001347">
    <property type="entry name" value="SIS_dom"/>
</dbReference>
<keyword evidence="3" id="KW-0032">Aminotransferase</keyword>
<dbReference type="GO" id="GO:1901135">
    <property type="term" value="P:carbohydrate derivative metabolic process"/>
    <property type="evidence" value="ECO:0007669"/>
    <property type="project" value="InterPro"/>
</dbReference>
<gene>
    <name evidence="3" type="primary">glmS_1</name>
    <name evidence="3" type="ORF">PSI9734_01173</name>
</gene>
<feature type="domain" description="SIS" evidence="2">
    <location>
        <begin position="26"/>
        <end position="178"/>
    </location>
</feature>
<dbReference type="RefSeq" id="WP_425500053.1">
    <property type="nucleotide sequence ID" value="NZ_CADCXY010000002.1"/>
</dbReference>